<evidence type="ECO:0000256" key="1">
    <source>
        <dbReference type="ARBA" id="ARBA00022801"/>
    </source>
</evidence>
<dbReference type="NCBIfam" id="TIGR02258">
    <property type="entry name" value="2_5_ligase"/>
    <property type="match status" value="1"/>
</dbReference>
<dbReference type="EMBL" id="UOEH01000600">
    <property type="protein sequence ID" value="VAW07720.1"/>
    <property type="molecule type" value="Genomic_DNA"/>
</dbReference>
<gene>
    <name evidence="2" type="ORF">MNBD_ALPHA05-202</name>
</gene>
<feature type="non-terminal residue" evidence="2">
    <location>
        <position position="1"/>
    </location>
</feature>
<dbReference type="PANTHER" id="PTHR35561:SF1">
    <property type="entry name" value="RNA 2',3'-CYCLIC PHOSPHODIESTERASE"/>
    <property type="match status" value="1"/>
</dbReference>
<protein>
    <submittedName>
        <fullName evidence="2">2'-5' RNA ligase</fullName>
    </submittedName>
</protein>
<dbReference type="GO" id="GO:0004113">
    <property type="term" value="F:2',3'-cyclic-nucleotide 3'-phosphodiesterase activity"/>
    <property type="evidence" value="ECO:0007669"/>
    <property type="project" value="InterPro"/>
</dbReference>
<dbReference type="GO" id="GO:0008664">
    <property type="term" value="F:RNA 2',3'-cyclic 3'-phosphodiesterase activity"/>
    <property type="evidence" value="ECO:0007669"/>
    <property type="project" value="InterPro"/>
</dbReference>
<keyword evidence="2" id="KW-0436">Ligase</keyword>
<organism evidence="2">
    <name type="scientific">hydrothermal vent metagenome</name>
    <dbReference type="NCBI Taxonomy" id="652676"/>
    <lineage>
        <taxon>unclassified sequences</taxon>
        <taxon>metagenomes</taxon>
        <taxon>ecological metagenomes</taxon>
    </lineage>
</organism>
<dbReference type="Pfam" id="PF13563">
    <property type="entry name" value="2_5_RNA_ligase2"/>
    <property type="match status" value="1"/>
</dbReference>
<name>A0A3B0STC5_9ZZZZ</name>
<evidence type="ECO:0000313" key="2">
    <source>
        <dbReference type="EMBL" id="VAW07720.1"/>
    </source>
</evidence>
<reference evidence="2" key="1">
    <citation type="submission" date="2018-06" db="EMBL/GenBank/DDBJ databases">
        <authorList>
            <person name="Zhirakovskaya E."/>
        </authorList>
    </citation>
    <scope>NUCLEOTIDE SEQUENCE</scope>
</reference>
<dbReference type="AlphaFoldDB" id="A0A3B0STC5"/>
<dbReference type="GO" id="GO:0016874">
    <property type="term" value="F:ligase activity"/>
    <property type="evidence" value="ECO:0007669"/>
    <property type="project" value="UniProtKB-KW"/>
</dbReference>
<sequence>QFNDAIDALSQIDAPAFDLTLAGAGAFGERKPRALWAGVKSEPGLTHLQSKVETGLRRAGFDLEARKFTPHVTLAYLKAARRDDALRYCAANALFSTAPFCVREFHLYASHLGAGASHYEIEASYSLSSSK</sequence>
<dbReference type="SUPFAM" id="SSF55144">
    <property type="entry name" value="LigT-like"/>
    <property type="match status" value="1"/>
</dbReference>
<dbReference type="InterPro" id="IPR004175">
    <property type="entry name" value="RNA_CPDase"/>
</dbReference>
<accession>A0A3B0STC5</accession>
<dbReference type="InterPro" id="IPR009097">
    <property type="entry name" value="Cyclic_Pdiesterase"/>
</dbReference>
<dbReference type="PANTHER" id="PTHR35561">
    <property type="entry name" value="RNA 2',3'-CYCLIC PHOSPHODIESTERASE"/>
    <property type="match status" value="1"/>
</dbReference>
<keyword evidence="1" id="KW-0378">Hydrolase</keyword>
<proteinExistence type="predicted"/>
<dbReference type="Gene3D" id="3.90.1140.10">
    <property type="entry name" value="Cyclic phosphodiesterase"/>
    <property type="match status" value="1"/>
</dbReference>